<feature type="compositionally biased region" description="Basic and acidic residues" evidence="1">
    <location>
        <begin position="246"/>
        <end position="258"/>
    </location>
</feature>
<dbReference type="InterPro" id="IPR025736">
    <property type="entry name" value="PucR_C-HTH_dom"/>
</dbReference>
<sequence length="506" mass="53880">MGGVEERPAAGQLDGLLREVRRQAARGADPDLGRILDWLYRQTGSHVALVADGTGRVEAATEGFPLDALPALAPLLARLSAGRLAAAATDVGALRMRCEGLGTHEPRPVLVVAGSSEPAPEEAALISHVGTALTLLRHAEGSERTWRDYQRKAGQLRFAVLQALLAGEPLLARRMTTGVVPPLLDAGRLRIHLLHCPPSERDRISRAQQDPSGYHGPDLMVHCPVFKEHLICLVADDDDEGEGEGEGDRSGERGRGQGEFLRRLVRDNPRYALGVSGAHPLNATADAYNQAAHALAAARTAPDRVASYHGRTPLDGVLARRPALDWARSLVRPLHSVPKTSVDVTRLALNMPRSAVAGLLGLSRNTVSAHLRRAGDALGRDLTDVRCRATVHLALALTGSGSDGSAEAEGGQPPPTLDDLLATERAAIWAGTVLRPLPARHRRTLQAWIDANADAQRAAHALGISRNTVRAHLRATEAVLGLDLLTVGTGIHDAVHALHISDIHAK</sequence>
<protein>
    <submittedName>
        <fullName evidence="3">Helix-turn-helix domain-containing protein</fullName>
    </submittedName>
</protein>
<dbReference type="RefSeq" id="WP_329078951.1">
    <property type="nucleotide sequence ID" value="NZ_CP109495.1"/>
</dbReference>
<dbReference type="Proteomes" id="UP001432209">
    <property type="component" value="Chromosome"/>
</dbReference>
<gene>
    <name evidence="3" type="ORF">OG442_29075</name>
</gene>
<evidence type="ECO:0000259" key="2">
    <source>
        <dbReference type="Pfam" id="PF13556"/>
    </source>
</evidence>
<dbReference type="InterPro" id="IPR042070">
    <property type="entry name" value="PucR_C-HTH_sf"/>
</dbReference>
<reference evidence="3" key="1">
    <citation type="submission" date="2022-10" db="EMBL/GenBank/DDBJ databases">
        <title>The complete genomes of actinobacterial strains from the NBC collection.</title>
        <authorList>
            <person name="Joergensen T.S."/>
            <person name="Alvarez Arevalo M."/>
            <person name="Sterndorff E.B."/>
            <person name="Faurdal D."/>
            <person name="Vuksanovic O."/>
            <person name="Mourched A.-S."/>
            <person name="Charusanti P."/>
            <person name="Shaw S."/>
            <person name="Blin K."/>
            <person name="Weber T."/>
        </authorList>
    </citation>
    <scope>NUCLEOTIDE SEQUENCE</scope>
    <source>
        <strain evidence="3">NBC_01432</strain>
    </source>
</reference>
<dbReference type="PANTHER" id="PTHR33744">
    <property type="entry name" value="CARBOHYDRATE DIACID REGULATOR"/>
    <property type="match status" value="1"/>
</dbReference>
<proteinExistence type="predicted"/>
<dbReference type="Pfam" id="PF13556">
    <property type="entry name" value="HTH_30"/>
    <property type="match status" value="2"/>
</dbReference>
<evidence type="ECO:0000313" key="3">
    <source>
        <dbReference type="EMBL" id="WUX55256.1"/>
    </source>
</evidence>
<feature type="region of interest" description="Disordered" evidence="1">
    <location>
        <begin position="237"/>
        <end position="258"/>
    </location>
</feature>
<evidence type="ECO:0000256" key="1">
    <source>
        <dbReference type="SAM" id="MobiDB-lite"/>
    </source>
</evidence>
<accession>A0ABZ2A9A4</accession>
<keyword evidence="4" id="KW-1185">Reference proteome</keyword>
<feature type="domain" description="PucR C-terminal helix-turn-helix" evidence="2">
    <location>
        <begin position="350"/>
        <end position="396"/>
    </location>
</feature>
<organism evidence="3 4">
    <name type="scientific">Streptomyces niveus</name>
    <name type="common">Streptomyces spheroides</name>
    <dbReference type="NCBI Taxonomy" id="193462"/>
    <lineage>
        <taxon>Bacteria</taxon>
        <taxon>Bacillati</taxon>
        <taxon>Actinomycetota</taxon>
        <taxon>Actinomycetes</taxon>
        <taxon>Kitasatosporales</taxon>
        <taxon>Streptomycetaceae</taxon>
        <taxon>Streptomyces</taxon>
    </lineage>
</organism>
<feature type="domain" description="PucR C-terminal helix-turn-helix" evidence="2">
    <location>
        <begin position="443"/>
        <end position="485"/>
    </location>
</feature>
<dbReference type="InterPro" id="IPR051448">
    <property type="entry name" value="CdaR-like_regulators"/>
</dbReference>
<dbReference type="PANTHER" id="PTHR33744:SF1">
    <property type="entry name" value="DNA-BINDING TRANSCRIPTIONAL ACTIVATOR ADER"/>
    <property type="match status" value="1"/>
</dbReference>
<evidence type="ECO:0000313" key="4">
    <source>
        <dbReference type="Proteomes" id="UP001432209"/>
    </source>
</evidence>
<name>A0ABZ2A9A4_STRNV</name>
<dbReference type="EMBL" id="CP109495">
    <property type="protein sequence ID" value="WUX55256.1"/>
    <property type="molecule type" value="Genomic_DNA"/>
</dbReference>
<dbReference type="Gene3D" id="1.10.10.2840">
    <property type="entry name" value="PucR C-terminal helix-turn-helix domain"/>
    <property type="match status" value="2"/>
</dbReference>